<dbReference type="AlphaFoldDB" id="A0A8S9SJL0"/>
<dbReference type="Pfam" id="PF04719">
    <property type="entry name" value="TAFII28"/>
    <property type="match status" value="1"/>
</dbReference>
<evidence type="ECO:0000259" key="8">
    <source>
        <dbReference type="PROSITE" id="PS51005"/>
    </source>
</evidence>
<evidence type="ECO:0000256" key="5">
    <source>
        <dbReference type="ARBA" id="ARBA00023163"/>
    </source>
</evidence>
<evidence type="ECO:0000256" key="3">
    <source>
        <dbReference type="ARBA" id="ARBA00023015"/>
    </source>
</evidence>
<comment type="subcellular location">
    <subcellularLocation>
        <location evidence="1">Nucleus</location>
    </subcellularLocation>
</comment>
<evidence type="ECO:0000313" key="10">
    <source>
        <dbReference type="Proteomes" id="UP000712600"/>
    </source>
</evidence>
<evidence type="ECO:0000256" key="4">
    <source>
        <dbReference type="ARBA" id="ARBA00023125"/>
    </source>
</evidence>
<dbReference type="SUPFAM" id="SSF47113">
    <property type="entry name" value="Histone-fold"/>
    <property type="match status" value="1"/>
</dbReference>
<dbReference type="SUPFAM" id="SSF101941">
    <property type="entry name" value="NAC domain"/>
    <property type="match status" value="1"/>
</dbReference>
<dbReference type="PANTHER" id="PTHR13218:SF8">
    <property type="entry name" value="TRANSCRIPTION INITIATION FACTOR TFIID SUBUNIT 11"/>
    <property type="match status" value="1"/>
</dbReference>
<name>A0A8S9SJL0_BRACR</name>
<dbReference type="GO" id="GO:0046982">
    <property type="term" value="F:protein heterodimerization activity"/>
    <property type="evidence" value="ECO:0007669"/>
    <property type="project" value="InterPro"/>
</dbReference>
<dbReference type="Gene3D" id="1.10.20.10">
    <property type="entry name" value="Histone, subunit A"/>
    <property type="match status" value="1"/>
</dbReference>
<evidence type="ECO:0000313" key="9">
    <source>
        <dbReference type="EMBL" id="KAF3600143.1"/>
    </source>
</evidence>
<dbReference type="GO" id="GO:0005669">
    <property type="term" value="C:transcription factor TFIID complex"/>
    <property type="evidence" value="ECO:0007669"/>
    <property type="project" value="InterPro"/>
</dbReference>
<accession>A0A8S9SJL0</accession>
<sequence length="293" mass="34618">MEEDNPIFSMSREVMGYKRVFKFYEEDKGRYFDIVDREQVLRTWIMEEYRLVEEAMKDKVLCVIKRGRSSVVYPSEQSRCTESHNRFHNFVPFKKRKEKYIETEQSSLHLGLEQFLIQKRAIEEEEEEEERDESPPDSGRGVDGSEEDVGHLRQVKKLKTSDNMEVDLTQIPTVEASDREKKVAKMHAVISQFTEDQMSRYECFRRSTLHKSNMKKLLESITGIKNMNNDDPRLSVISGIAKMFVGELVETARLIMVKRNEAGHMRPCHIRESYRRLKLQGKVIQRTVPRLFR</sequence>
<evidence type="ECO:0000256" key="1">
    <source>
        <dbReference type="ARBA" id="ARBA00004123"/>
    </source>
</evidence>
<dbReference type="InterPro" id="IPR003441">
    <property type="entry name" value="NAC-dom"/>
</dbReference>
<comment type="caution">
    <text evidence="9">The sequence shown here is derived from an EMBL/GenBank/DDBJ whole genome shotgun (WGS) entry which is preliminary data.</text>
</comment>
<keyword evidence="4" id="KW-0238">DNA-binding</keyword>
<dbReference type="GO" id="GO:0016251">
    <property type="term" value="F:RNA polymerase II general transcription initiation factor activity"/>
    <property type="evidence" value="ECO:0007669"/>
    <property type="project" value="TreeGrafter"/>
</dbReference>
<keyword evidence="5" id="KW-0804">Transcription</keyword>
<dbReference type="GO" id="GO:0003677">
    <property type="term" value="F:DNA binding"/>
    <property type="evidence" value="ECO:0007669"/>
    <property type="project" value="UniProtKB-KW"/>
</dbReference>
<dbReference type="InterPro" id="IPR045127">
    <property type="entry name" value="TAF11-like"/>
</dbReference>
<keyword evidence="6" id="KW-0539">Nucleus</keyword>
<dbReference type="Gene3D" id="2.170.150.80">
    <property type="entry name" value="NAC domain"/>
    <property type="match status" value="1"/>
</dbReference>
<protein>
    <recommendedName>
        <fullName evidence="8">NAC domain-containing protein</fullName>
    </recommendedName>
</protein>
<organism evidence="9 10">
    <name type="scientific">Brassica cretica</name>
    <name type="common">Mustard</name>
    <dbReference type="NCBI Taxonomy" id="69181"/>
    <lineage>
        <taxon>Eukaryota</taxon>
        <taxon>Viridiplantae</taxon>
        <taxon>Streptophyta</taxon>
        <taxon>Embryophyta</taxon>
        <taxon>Tracheophyta</taxon>
        <taxon>Spermatophyta</taxon>
        <taxon>Magnoliopsida</taxon>
        <taxon>eudicotyledons</taxon>
        <taxon>Gunneridae</taxon>
        <taxon>Pentapetalae</taxon>
        <taxon>rosids</taxon>
        <taxon>malvids</taxon>
        <taxon>Brassicales</taxon>
        <taxon>Brassicaceae</taxon>
        <taxon>Brassiceae</taxon>
        <taxon>Brassica</taxon>
    </lineage>
</organism>
<proteinExistence type="inferred from homology"/>
<evidence type="ECO:0000256" key="6">
    <source>
        <dbReference type="ARBA" id="ARBA00023242"/>
    </source>
</evidence>
<dbReference type="CDD" id="cd08048">
    <property type="entry name" value="HFD_TAF11"/>
    <property type="match status" value="1"/>
</dbReference>
<dbReference type="EMBL" id="QGKX02000004">
    <property type="protein sequence ID" value="KAF3600143.1"/>
    <property type="molecule type" value="Genomic_DNA"/>
</dbReference>
<dbReference type="PROSITE" id="PS51005">
    <property type="entry name" value="NAC"/>
    <property type="match status" value="1"/>
</dbReference>
<dbReference type="InterPro" id="IPR006809">
    <property type="entry name" value="TAFII28_dom"/>
</dbReference>
<dbReference type="PANTHER" id="PTHR13218">
    <property type="entry name" value="TRANSCRIPTION INITIATION FACTOR TFIID SUBUNIT 11-RELATED"/>
    <property type="match status" value="1"/>
</dbReference>
<evidence type="ECO:0000256" key="7">
    <source>
        <dbReference type="SAM" id="MobiDB-lite"/>
    </source>
</evidence>
<feature type="region of interest" description="Disordered" evidence="7">
    <location>
        <begin position="123"/>
        <end position="155"/>
    </location>
</feature>
<feature type="compositionally biased region" description="Acidic residues" evidence="7">
    <location>
        <begin position="123"/>
        <end position="132"/>
    </location>
</feature>
<dbReference type="GO" id="GO:0051123">
    <property type="term" value="P:RNA polymerase II preinitiation complex assembly"/>
    <property type="evidence" value="ECO:0007669"/>
    <property type="project" value="InterPro"/>
</dbReference>
<dbReference type="Proteomes" id="UP000712600">
    <property type="component" value="Unassembled WGS sequence"/>
</dbReference>
<dbReference type="GO" id="GO:0006355">
    <property type="term" value="P:regulation of DNA-templated transcription"/>
    <property type="evidence" value="ECO:0007669"/>
    <property type="project" value="InterPro"/>
</dbReference>
<comment type="similarity">
    <text evidence="2">Belongs to the TAF11 family.</text>
</comment>
<dbReference type="InterPro" id="IPR036093">
    <property type="entry name" value="NAC_dom_sf"/>
</dbReference>
<feature type="domain" description="NAC" evidence="8">
    <location>
        <begin position="1"/>
        <end position="67"/>
    </location>
</feature>
<reference evidence="9" key="1">
    <citation type="submission" date="2019-12" db="EMBL/GenBank/DDBJ databases">
        <title>Genome sequencing and annotation of Brassica cretica.</title>
        <authorList>
            <person name="Studholme D.J."/>
            <person name="Sarris P."/>
        </authorList>
    </citation>
    <scope>NUCLEOTIDE SEQUENCE</scope>
    <source>
        <strain evidence="9">PFS-109/04</strain>
        <tissue evidence="9">Leaf</tissue>
    </source>
</reference>
<evidence type="ECO:0000256" key="2">
    <source>
        <dbReference type="ARBA" id="ARBA00009788"/>
    </source>
</evidence>
<dbReference type="InterPro" id="IPR009072">
    <property type="entry name" value="Histone-fold"/>
</dbReference>
<keyword evidence="3" id="KW-0805">Transcription regulation</keyword>
<gene>
    <name evidence="9" type="ORF">F2Q69_00036676</name>
</gene>